<proteinExistence type="predicted"/>
<gene>
    <name evidence="1" type="ORF">SAMN04488524_1158</name>
</gene>
<accession>A0A1W2A252</accession>
<protein>
    <submittedName>
        <fullName evidence="1">Uncharacterized protein</fullName>
    </submittedName>
</protein>
<organism evidence="1 2">
    <name type="scientific">Pedobacter africanus</name>
    <dbReference type="NCBI Taxonomy" id="151894"/>
    <lineage>
        <taxon>Bacteria</taxon>
        <taxon>Pseudomonadati</taxon>
        <taxon>Bacteroidota</taxon>
        <taxon>Sphingobacteriia</taxon>
        <taxon>Sphingobacteriales</taxon>
        <taxon>Sphingobacteriaceae</taxon>
        <taxon>Pedobacter</taxon>
    </lineage>
</organism>
<evidence type="ECO:0000313" key="2">
    <source>
        <dbReference type="Proteomes" id="UP000192756"/>
    </source>
</evidence>
<dbReference type="EMBL" id="FWXT01000001">
    <property type="protein sequence ID" value="SMC54532.1"/>
    <property type="molecule type" value="Genomic_DNA"/>
</dbReference>
<evidence type="ECO:0000313" key="1">
    <source>
        <dbReference type="EMBL" id="SMC54532.1"/>
    </source>
</evidence>
<name>A0A1W2A252_9SPHI</name>
<reference evidence="2" key="1">
    <citation type="submission" date="2017-04" db="EMBL/GenBank/DDBJ databases">
        <authorList>
            <person name="Varghese N."/>
            <person name="Submissions S."/>
        </authorList>
    </citation>
    <scope>NUCLEOTIDE SEQUENCE [LARGE SCALE GENOMIC DNA]</scope>
    <source>
        <strain evidence="2">DSM 12126</strain>
    </source>
</reference>
<dbReference type="Proteomes" id="UP000192756">
    <property type="component" value="Unassembled WGS sequence"/>
</dbReference>
<dbReference type="AlphaFoldDB" id="A0A1W2A252"/>
<keyword evidence="2" id="KW-1185">Reference proteome</keyword>
<sequence>MIVAFRSFLTQKVSSVNIHAGRDTVLGRVNIVCMQDIYETWPEMKVFARSVVTHYEERKESRRNVWLRQKPN</sequence>
<dbReference type="STRING" id="151894.SAMN04488524_1158"/>